<dbReference type="PANTHER" id="PTHR36091:SF2">
    <property type="entry name" value="AMINOGLYCOSIDE PHOSPHOTRANSFERASE DOMAIN-CONTAINING PROTEIN"/>
    <property type="match status" value="1"/>
</dbReference>
<dbReference type="InterPro" id="IPR011009">
    <property type="entry name" value="Kinase-like_dom_sf"/>
</dbReference>
<evidence type="ECO:0008006" key="3">
    <source>
        <dbReference type="Google" id="ProtNLM"/>
    </source>
</evidence>
<keyword evidence="2" id="KW-1185">Reference proteome</keyword>
<dbReference type="STRING" id="1447875.A0A2B7Y3Y6"/>
<name>A0A2B7Y3Y6_9EURO</name>
<dbReference type="SUPFAM" id="SSF56112">
    <property type="entry name" value="Protein kinase-like (PK-like)"/>
    <property type="match status" value="1"/>
</dbReference>
<comment type="caution">
    <text evidence="1">The sequence shown here is derived from an EMBL/GenBank/DDBJ whole genome shotgun (WGS) entry which is preliminary data.</text>
</comment>
<reference evidence="1 2" key="1">
    <citation type="submission" date="2017-10" db="EMBL/GenBank/DDBJ databases">
        <title>Comparative genomics in systemic dimorphic fungi from Ajellomycetaceae.</title>
        <authorList>
            <person name="Munoz J.F."/>
            <person name="Mcewen J.G."/>
            <person name="Clay O.K."/>
            <person name="Cuomo C.A."/>
        </authorList>
    </citation>
    <scope>NUCLEOTIDE SEQUENCE [LARGE SCALE GENOMIC DNA]</scope>
    <source>
        <strain evidence="1 2">UAMH5409</strain>
    </source>
</reference>
<proteinExistence type="predicted"/>
<evidence type="ECO:0000313" key="2">
    <source>
        <dbReference type="Proteomes" id="UP000223968"/>
    </source>
</evidence>
<dbReference type="Gene3D" id="3.30.200.20">
    <property type="entry name" value="Phosphorylase Kinase, domain 1"/>
    <property type="match status" value="1"/>
</dbReference>
<accession>A0A2B7Y3Y6</accession>
<evidence type="ECO:0000313" key="1">
    <source>
        <dbReference type="EMBL" id="PGH15925.1"/>
    </source>
</evidence>
<gene>
    <name evidence="1" type="ORF">AJ79_02092</name>
</gene>
<dbReference type="EMBL" id="PDNB01000021">
    <property type="protein sequence ID" value="PGH15925.1"/>
    <property type="molecule type" value="Genomic_DNA"/>
</dbReference>
<sequence>MLTKGLPRRSSTYTSGRFLYNEQRRLEERRVNFNVAALKYAAEKHVGRAKITHLRKFAEGGFNRVFLLTAEDGFEVIAKAPYTITVPKHYATASEVAATELLRSKGIPVPRILGWSADPNNPVGVEYIIMEKASGVPLETRWFNLSKQERHHLVTSLVDIETKIFSIPFGHFGSIYFKDDVPSNFR</sequence>
<protein>
    <recommendedName>
        <fullName evidence="3">Aminoglycoside phosphotransferase domain-containing protein</fullName>
    </recommendedName>
</protein>
<dbReference type="AlphaFoldDB" id="A0A2B7Y3Y6"/>
<dbReference type="OrthoDB" id="10003767at2759"/>
<organism evidence="1 2">
    <name type="scientific">Helicocarpus griseus UAMH5409</name>
    <dbReference type="NCBI Taxonomy" id="1447875"/>
    <lineage>
        <taxon>Eukaryota</taxon>
        <taxon>Fungi</taxon>
        <taxon>Dikarya</taxon>
        <taxon>Ascomycota</taxon>
        <taxon>Pezizomycotina</taxon>
        <taxon>Eurotiomycetes</taxon>
        <taxon>Eurotiomycetidae</taxon>
        <taxon>Onygenales</taxon>
        <taxon>Ajellomycetaceae</taxon>
        <taxon>Helicocarpus</taxon>
    </lineage>
</organism>
<dbReference type="GO" id="GO:0005739">
    <property type="term" value="C:mitochondrion"/>
    <property type="evidence" value="ECO:0007669"/>
    <property type="project" value="TreeGrafter"/>
</dbReference>
<dbReference type="PANTHER" id="PTHR36091">
    <property type="entry name" value="ALTERED INHERITANCE OF MITOCHONDRIA PROTEIN 9, MITOCHONDRIAL"/>
    <property type="match status" value="1"/>
</dbReference>
<dbReference type="InterPro" id="IPR051035">
    <property type="entry name" value="Mito_inheritance_9"/>
</dbReference>
<dbReference type="Proteomes" id="UP000223968">
    <property type="component" value="Unassembled WGS sequence"/>
</dbReference>